<reference evidence="2 3" key="1">
    <citation type="submission" date="2017-01" db="EMBL/GenBank/DDBJ databases">
        <title>Complete Genome Sequence of Dolosigranulum pigrum isolated from a Patient with interstitial lung disease.</title>
        <authorList>
            <person name="Mukhopadhyay R."/>
            <person name="Joaquin J."/>
            <person name="Hogue R."/>
            <person name="Fitzgerald S."/>
            <person name="Jospin G."/>
            <person name="Eisen J.A."/>
            <person name="Chaturvedi V."/>
        </authorList>
    </citation>
    <scope>NUCLEOTIDE SEQUENCE [LARGE SCALE GENOMIC DNA]</scope>
    <source>
        <strain evidence="2 3">15S00348</strain>
    </source>
</reference>
<sequence>MVSRTSQCAKFTKGMGDGCRQMHDGIIDITKLENTSHHFAVYEILTSQLNHIGDHVIVYKVINEYGRSYLTDDGYTWNELKMNGLEWDDMVWPLRCLLHDYPFVYMEGNEFCTSLEDVDFDRRLKGLLVFIEAVYKEFLG</sequence>
<dbReference type="EMBL" id="MUYF01000003">
    <property type="protein sequence ID" value="OOL80454.1"/>
    <property type="molecule type" value="Genomic_DNA"/>
</dbReference>
<feature type="domain" description="DUF1828" evidence="1">
    <location>
        <begin position="49"/>
        <end position="88"/>
    </location>
</feature>
<evidence type="ECO:0000313" key="3">
    <source>
        <dbReference type="Proteomes" id="UP000190409"/>
    </source>
</evidence>
<dbReference type="Pfam" id="PF08861">
    <property type="entry name" value="DUF1828"/>
    <property type="match status" value="1"/>
</dbReference>
<organism evidence="2 3">
    <name type="scientific">Dolosigranulum pigrum</name>
    <dbReference type="NCBI Taxonomy" id="29394"/>
    <lineage>
        <taxon>Bacteria</taxon>
        <taxon>Bacillati</taxon>
        <taxon>Bacillota</taxon>
        <taxon>Bacilli</taxon>
        <taxon>Lactobacillales</taxon>
        <taxon>Carnobacteriaceae</taxon>
        <taxon>Dolosigranulum</taxon>
    </lineage>
</organism>
<protein>
    <recommendedName>
        <fullName evidence="1">DUF1828 domain-containing protein</fullName>
    </recommendedName>
</protein>
<dbReference type="InterPro" id="IPR014960">
    <property type="entry name" value="DUF1828"/>
</dbReference>
<name>A0A1S8KL20_9LACT</name>
<proteinExistence type="predicted"/>
<comment type="caution">
    <text evidence="2">The sequence shown here is derived from an EMBL/GenBank/DDBJ whole genome shotgun (WGS) entry which is preliminary data.</text>
</comment>
<dbReference type="Proteomes" id="UP000190409">
    <property type="component" value="Unassembled WGS sequence"/>
</dbReference>
<evidence type="ECO:0000313" key="2">
    <source>
        <dbReference type="EMBL" id="OOL80454.1"/>
    </source>
</evidence>
<accession>A0A1S8KL20</accession>
<gene>
    <name evidence="2" type="ORF">BWX42_00425</name>
</gene>
<evidence type="ECO:0000259" key="1">
    <source>
        <dbReference type="Pfam" id="PF08861"/>
    </source>
</evidence>
<dbReference type="AlphaFoldDB" id="A0A1S8KL20"/>